<evidence type="ECO:0000313" key="2">
    <source>
        <dbReference type="Proteomes" id="UP000002421"/>
    </source>
</evidence>
<accession>B3FJW3</accession>
<organismHost>
    <name type="scientific">Pseudomonas chlororaphis</name>
    <dbReference type="NCBI Taxonomy" id="587753"/>
</organismHost>
<reference evidence="1 2" key="1">
    <citation type="journal article" date="2008" name="Virology">
        <title>Characterization of Pseudomonas chlororaphis myovirus 201varphi2-1 via genomic sequencing, mass spectrometry, and electron microscopy.</title>
        <authorList>
            <person name="Thomas J.A."/>
            <person name="Rolando M.R."/>
            <person name="Carroll C.A."/>
            <person name="Shen P.S."/>
            <person name="Belnap D.M."/>
            <person name="Weintraub S.T."/>
            <person name="Serwer P."/>
            <person name="Hardies S.C."/>
        </authorList>
    </citation>
    <scope>NUCLEOTIDE SEQUENCE</scope>
</reference>
<evidence type="ECO:0000313" key="1">
    <source>
        <dbReference type="EMBL" id="ABY63278.1"/>
    </source>
</evidence>
<gene>
    <name evidence="1" type="ORF">201phi2-1p455</name>
</gene>
<name>B3FJW3_BP201</name>
<dbReference type="OrthoDB" id="34174at10239"/>
<keyword evidence="2" id="KW-1185">Reference proteome</keyword>
<dbReference type="Proteomes" id="UP000002421">
    <property type="component" value="Segment"/>
</dbReference>
<protein>
    <submittedName>
        <fullName evidence="1">Virion structural protein</fullName>
    </submittedName>
</protein>
<sequence length="768" mass="87557">MKRLERLIHKLTYRPSVSNEDAFDTVKQYWDDVSTTFWPEVDEELTEELGVTPTALAELLEVHRHTFEYANIGGNSSIRGYDHGEDWLVVMFSDGSRYLYTLKSTEREQLDYMRRLAMAGKGLNSYITRIVQANYAGRNYKGTITIKPGMEHYNPEGYRRLQLLQSFRNTMMSNTISNEGLIADVKKFFGMSNKSAQKLFIDNTFGWSIIQHIERDIIRPAWLKDQTYIKGDVSGKSVLKYIGKDGKVDIAGAKKQLDAFLATRAKVKSVTDSWRQKTKPAADLLIKNSRKLSPEVYAEARALVDKIPMENHDIKYPTKPIVGNGVKHENPKRVDFVYTVDDRPIPALDEAGALQVASDVQRSIDEFKTNMTGAPDNWPDVMHDMVYTMEPKDYGKVPYGDWYSLIWDILSPNTTGTTHSSGMIANRIYWDAIVGLVRYLDVSIKGDSIISGENYKQRQGKDYMCQTLNRYKQQIELAGPDGLDPVARKIMTVGLETFQPVVQVSIENYESMPTVPSTEDLLSSIKKFFTKGKDTAIYDTVGKGFLQSLQEEVKKYTNLNWVKTHGQADKATVTVDGANLLSEYDTVVPEFIKACQANRVEHHKVAEQAFNNMETVMDMIKRKQLDNSANVEKAITIMKATRQLKAPEVEIPKAKPQPGEVKTLTPEEVVAKAKTLHALFDTLGADLTFVKRWNDNFINTPAWMDWKYVGKSNYSEMYNQVKDPKFADLYEKAMERTYDLRRVGVEFHKLQPYIMAVFQLIEKSVKDS</sequence>
<dbReference type="KEGG" id="vg:6372428"/>
<organism evidence="1 2">
    <name type="scientific">Pseudomonas phage 201phi2-1</name>
    <name type="common">Pseudomonas chlororaphis phage 201phi2-1</name>
    <dbReference type="NCBI Taxonomy" id="198110"/>
    <lineage>
        <taxon>Viruses</taxon>
        <taxon>Duplodnaviria</taxon>
        <taxon>Heunggongvirae</taxon>
        <taxon>Uroviricota</taxon>
        <taxon>Caudoviricetes</taxon>
        <taxon>Chimalliviridae</taxon>
        <taxon>Serwervirus</taxon>
        <taxon>Serwervirus 201phi21</taxon>
    </lineage>
</organism>
<proteinExistence type="predicted"/>
<dbReference type="EMBL" id="EU197055">
    <property type="protein sequence ID" value="ABY63278.1"/>
    <property type="molecule type" value="Genomic_DNA"/>
</dbReference>
<dbReference type="RefSeq" id="YP_001957174.1">
    <property type="nucleotide sequence ID" value="NC_010821.1"/>
</dbReference>